<sequence length="223" mass="25322">MCGGHPMPLTGPILLQLAWFLQRLRRPHLVSQPPQLRTCVHRRPATTQMPDYATRVRCAFDSLWACRRGRLLHAEDGPGDAVARRSYRRHQLRWATDTTPDRILYDLVVRLPLYRTAILISQHPDVAMLPSEARPHRDASRLFAFAVAVATSLAYEQGSETNASCLWPPPAHPLDRVHKPADRHPSVPLLEAIMRAISYQRSRHNAFALCTLSPTDFCKMQKA</sequence>
<dbReference type="Proteomes" id="UP000799757">
    <property type="component" value="Unassembled WGS sequence"/>
</dbReference>
<keyword evidence="2" id="KW-1185">Reference proteome</keyword>
<name>A0A6A6XSB8_9PLEO</name>
<accession>A0A6A6XSB8</accession>
<evidence type="ECO:0000313" key="2">
    <source>
        <dbReference type="Proteomes" id="UP000799757"/>
    </source>
</evidence>
<gene>
    <name evidence="1" type="ORF">K505DRAFT_332744</name>
</gene>
<protein>
    <submittedName>
        <fullName evidence="1">Uncharacterized protein</fullName>
    </submittedName>
</protein>
<organism evidence="1 2">
    <name type="scientific">Melanomma pulvis-pyrius CBS 109.77</name>
    <dbReference type="NCBI Taxonomy" id="1314802"/>
    <lineage>
        <taxon>Eukaryota</taxon>
        <taxon>Fungi</taxon>
        <taxon>Dikarya</taxon>
        <taxon>Ascomycota</taxon>
        <taxon>Pezizomycotina</taxon>
        <taxon>Dothideomycetes</taxon>
        <taxon>Pleosporomycetidae</taxon>
        <taxon>Pleosporales</taxon>
        <taxon>Melanommataceae</taxon>
        <taxon>Melanomma</taxon>
    </lineage>
</organism>
<proteinExistence type="predicted"/>
<dbReference type="EMBL" id="MU001767">
    <property type="protein sequence ID" value="KAF2799299.1"/>
    <property type="molecule type" value="Genomic_DNA"/>
</dbReference>
<reference evidence="1" key="1">
    <citation type="journal article" date="2020" name="Stud. Mycol.">
        <title>101 Dothideomycetes genomes: a test case for predicting lifestyles and emergence of pathogens.</title>
        <authorList>
            <person name="Haridas S."/>
            <person name="Albert R."/>
            <person name="Binder M."/>
            <person name="Bloem J."/>
            <person name="Labutti K."/>
            <person name="Salamov A."/>
            <person name="Andreopoulos B."/>
            <person name="Baker S."/>
            <person name="Barry K."/>
            <person name="Bills G."/>
            <person name="Bluhm B."/>
            <person name="Cannon C."/>
            <person name="Castanera R."/>
            <person name="Culley D."/>
            <person name="Daum C."/>
            <person name="Ezra D."/>
            <person name="Gonzalez J."/>
            <person name="Henrissat B."/>
            <person name="Kuo A."/>
            <person name="Liang C."/>
            <person name="Lipzen A."/>
            <person name="Lutzoni F."/>
            <person name="Magnuson J."/>
            <person name="Mondo S."/>
            <person name="Nolan M."/>
            <person name="Ohm R."/>
            <person name="Pangilinan J."/>
            <person name="Park H.-J."/>
            <person name="Ramirez L."/>
            <person name="Alfaro M."/>
            <person name="Sun H."/>
            <person name="Tritt A."/>
            <person name="Yoshinaga Y."/>
            <person name="Zwiers L.-H."/>
            <person name="Turgeon B."/>
            <person name="Goodwin S."/>
            <person name="Spatafora J."/>
            <person name="Crous P."/>
            <person name="Grigoriev I."/>
        </authorList>
    </citation>
    <scope>NUCLEOTIDE SEQUENCE</scope>
    <source>
        <strain evidence="1">CBS 109.77</strain>
    </source>
</reference>
<dbReference type="AlphaFoldDB" id="A0A6A6XSB8"/>
<evidence type="ECO:0000313" key="1">
    <source>
        <dbReference type="EMBL" id="KAF2799299.1"/>
    </source>
</evidence>